<gene>
    <name evidence="2" type="ORF">Scinn_29020</name>
</gene>
<keyword evidence="3" id="KW-1185">Reference proteome</keyword>
<accession>A0ABQ3NKZ6</accession>
<comment type="caution">
    <text evidence="2">The sequence shown here is derived from an EMBL/GenBank/DDBJ whole genome shotgun (WGS) entry which is preliminary data.</text>
</comment>
<feature type="region of interest" description="Disordered" evidence="1">
    <location>
        <begin position="1"/>
        <end position="95"/>
    </location>
</feature>
<dbReference type="EMBL" id="BNDV01000008">
    <property type="protein sequence ID" value="GHI13439.1"/>
    <property type="molecule type" value="Genomic_DNA"/>
</dbReference>
<proteinExistence type="predicted"/>
<sequence length="95" mass="9444">MNGGEGGTARQARASGGWAAGGSGARRPGVGAAADPLDHTKPPEPGGRRVGSTPHRTGPDGRHGASNAGPSPVTRSRTARSETGMVQPSRVLQLA</sequence>
<dbReference type="Proteomes" id="UP000660554">
    <property type="component" value="Unassembled WGS sequence"/>
</dbReference>
<protein>
    <submittedName>
        <fullName evidence="2">Uncharacterized protein</fullName>
    </submittedName>
</protein>
<name>A0ABQ3NKZ6_STRVG</name>
<reference evidence="3" key="1">
    <citation type="submission" date="2020-09" db="EMBL/GenBank/DDBJ databases">
        <title>Whole genome shotgun sequence of Streptomyces cinnamonensis NBRC 15873.</title>
        <authorList>
            <person name="Komaki H."/>
            <person name="Tamura T."/>
        </authorList>
    </citation>
    <scope>NUCLEOTIDE SEQUENCE [LARGE SCALE GENOMIC DNA]</scope>
    <source>
        <strain evidence="3">NBRC 15873</strain>
    </source>
</reference>
<organism evidence="2 3">
    <name type="scientific">Streptomyces virginiae</name>
    <name type="common">Streptomyces cinnamonensis</name>
    <dbReference type="NCBI Taxonomy" id="1961"/>
    <lineage>
        <taxon>Bacteria</taxon>
        <taxon>Bacillati</taxon>
        <taxon>Actinomycetota</taxon>
        <taxon>Actinomycetes</taxon>
        <taxon>Kitasatosporales</taxon>
        <taxon>Streptomycetaceae</taxon>
        <taxon>Streptomyces</taxon>
    </lineage>
</organism>
<evidence type="ECO:0000256" key="1">
    <source>
        <dbReference type="SAM" id="MobiDB-lite"/>
    </source>
</evidence>
<feature type="compositionally biased region" description="Low complexity" evidence="1">
    <location>
        <begin position="25"/>
        <end position="34"/>
    </location>
</feature>
<evidence type="ECO:0000313" key="3">
    <source>
        <dbReference type="Proteomes" id="UP000660554"/>
    </source>
</evidence>
<evidence type="ECO:0000313" key="2">
    <source>
        <dbReference type="EMBL" id="GHI13439.1"/>
    </source>
</evidence>